<name>A0ABV0JHF6_9CYAN</name>
<keyword evidence="4" id="KW-1185">Reference proteome</keyword>
<protein>
    <submittedName>
        <fullName evidence="3">SirB1 family protein</fullName>
    </submittedName>
</protein>
<dbReference type="SUPFAM" id="SSF48452">
    <property type="entry name" value="TPR-like"/>
    <property type="match status" value="1"/>
</dbReference>
<organism evidence="3 4">
    <name type="scientific">Funiculus sociatus GB2-A5</name>
    <dbReference type="NCBI Taxonomy" id="2933946"/>
    <lineage>
        <taxon>Bacteria</taxon>
        <taxon>Bacillati</taxon>
        <taxon>Cyanobacteriota</taxon>
        <taxon>Cyanophyceae</taxon>
        <taxon>Coleofasciculales</taxon>
        <taxon>Coleofasciculaceae</taxon>
        <taxon>Funiculus</taxon>
    </lineage>
</organism>
<reference evidence="3 4" key="1">
    <citation type="submission" date="2022-04" db="EMBL/GenBank/DDBJ databases">
        <title>Positive selection, recombination, and allopatry shape intraspecific diversity of widespread and dominant cyanobacteria.</title>
        <authorList>
            <person name="Wei J."/>
            <person name="Shu W."/>
            <person name="Hu C."/>
        </authorList>
    </citation>
    <scope>NUCLEOTIDE SEQUENCE [LARGE SCALE GENOMIC DNA]</scope>
    <source>
        <strain evidence="3 4">GB2-A5</strain>
    </source>
</reference>
<evidence type="ECO:0000313" key="3">
    <source>
        <dbReference type="EMBL" id="MEP0862879.1"/>
    </source>
</evidence>
<comment type="similarity">
    <text evidence="1">Belongs to the UPF0162 family.</text>
</comment>
<dbReference type="EMBL" id="JAMPKK010000001">
    <property type="protein sequence ID" value="MEP0862879.1"/>
    <property type="molecule type" value="Genomic_DNA"/>
</dbReference>
<feature type="domain" description="Protein SirB1 N-terminal" evidence="2">
    <location>
        <begin position="42"/>
        <end position="193"/>
    </location>
</feature>
<dbReference type="Pfam" id="PF13371">
    <property type="entry name" value="TPR_9"/>
    <property type="match status" value="1"/>
</dbReference>
<dbReference type="Pfam" id="PF13369">
    <property type="entry name" value="Transglut_core2"/>
    <property type="match status" value="1"/>
</dbReference>
<dbReference type="Proteomes" id="UP001442494">
    <property type="component" value="Unassembled WGS sequence"/>
</dbReference>
<sequence length="274" mass="31678">MNFSSARQSFYQEINQPDEQINLAKAALDIAQEEYPDLDLEEYLNALDTMAAEVQERLPAERYPMRTIQTINRYLYDDLGFIGNTDDYYDPRNSFLNDVIDRRTGIPLTLALVYLEIARRIDFPMVGVGMPGHFLIRPEFEDVGIFVDAFNRGEILFEQDCKERLAQIYQQPVELQGNFIAPVSSRRFLTRMLTNLKMIYMNRQDLPKALSTVERILLLFPDAPVELRDRGLLYYQLGRWAEASQDLNIYLAMLPNAEDAPLIRQLLKHLGGDG</sequence>
<evidence type="ECO:0000259" key="2">
    <source>
        <dbReference type="Pfam" id="PF13369"/>
    </source>
</evidence>
<accession>A0ABV0JHF6</accession>
<dbReference type="PANTHER" id="PTHR31350:SF21">
    <property type="entry name" value="F-BOX ONLY PROTEIN 21"/>
    <property type="match status" value="1"/>
</dbReference>
<dbReference type="RefSeq" id="WP_190424154.1">
    <property type="nucleotide sequence ID" value="NZ_JAMPKK010000001.1"/>
</dbReference>
<dbReference type="PANTHER" id="PTHR31350">
    <property type="entry name" value="SI:DKEY-261L7.2"/>
    <property type="match status" value="1"/>
</dbReference>
<dbReference type="InterPro" id="IPR032698">
    <property type="entry name" value="SirB1_N"/>
</dbReference>
<proteinExistence type="inferred from homology"/>
<dbReference type="InterPro" id="IPR011990">
    <property type="entry name" value="TPR-like_helical_dom_sf"/>
</dbReference>
<gene>
    <name evidence="3" type="ORF">NDI37_00090</name>
</gene>
<comment type="caution">
    <text evidence="3">The sequence shown here is derived from an EMBL/GenBank/DDBJ whole genome shotgun (WGS) entry which is preliminary data.</text>
</comment>
<evidence type="ECO:0000313" key="4">
    <source>
        <dbReference type="Proteomes" id="UP001442494"/>
    </source>
</evidence>
<evidence type="ECO:0000256" key="1">
    <source>
        <dbReference type="ARBA" id="ARBA00007100"/>
    </source>
</evidence>
<dbReference type="Gene3D" id="1.25.40.10">
    <property type="entry name" value="Tetratricopeptide repeat domain"/>
    <property type="match status" value="1"/>
</dbReference>